<feature type="transmembrane region" description="Helical" evidence="1">
    <location>
        <begin position="343"/>
        <end position="360"/>
    </location>
</feature>
<dbReference type="InterPro" id="IPR011701">
    <property type="entry name" value="MFS"/>
</dbReference>
<dbReference type="PANTHER" id="PTHR23523:SF2">
    <property type="entry name" value="2-NITROIMIDAZOLE TRANSPORTER"/>
    <property type="match status" value="1"/>
</dbReference>
<sequence>MTQVLQTSRPTRTSSIGLLVVAFVLVSFNLRIAFAGPGPLMKVLGLGGAAGSVLTTLPPLCLGLFAAIGVMVRNRLGEERALFAAGIVLVLGLAVRLMGTAGLFVGTIVASAGVAVANVITPVLVKKRFPMERIGAMMGVYGFVVSLGAAVTAAVSYPLYEATGSTTWALGIALIPAVVALISLVPQLDRAPAQAAAAPSWTWLLRDPLAWSVTGYFGMQSLVLYVVFAWLPSIYVEKGTDQTTGGFYLSICAMVLALGGFAGPALAARRQSQRRHLVLSAVLCFVGVLGILLAPLATAPLWLVLLGLGIGSGQTIPSMLYVLRTRDHHTAAALSTKSQTVGYLLGAAGPLLAEVLHAAAGTWDAALIGLLVLMAINVALGLSAGRAKFIENGPVAA</sequence>
<feature type="transmembrane region" description="Helical" evidence="1">
    <location>
        <begin position="137"/>
        <end position="160"/>
    </location>
</feature>
<feature type="transmembrane region" description="Helical" evidence="1">
    <location>
        <begin position="277"/>
        <end position="296"/>
    </location>
</feature>
<feature type="transmembrane region" description="Helical" evidence="1">
    <location>
        <begin position="209"/>
        <end position="235"/>
    </location>
</feature>
<feature type="transmembrane region" description="Helical" evidence="1">
    <location>
        <begin position="16"/>
        <end position="34"/>
    </location>
</feature>
<keyword evidence="1" id="KW-0812">Transmembrane</keyword>
<dbReference type="InterPro" id="IPR036259">
    <property type="entry name" value="MFS_trans_sf"/>
</dbReference>
<keyword evidence="1" id="KW-1133">Transmembrane helix</keyword>
<dbReference type="AlphaFoldDB" id="A0A6G9YR34"/>
<evidence type="ECO:0000313" key="2">
    <source>
        <dbReference type="EMBL" id="QIS15476.1"/>
    </source>
</evidence>
<feature type="transmembrane region" description="Helical" evidence="1">
    <location>
        <begin position="247"/>
        <end position="268"/>
    </location>
</feature>
<feature type="transmembrane region" description="Helical" evidence="1">
    <location>
        <begin position="104"/>
        <end position="125"/>
    </location>
</feature>
<accession>A0A6G9YR34</accession>
<feature type="transmembrane region" description="Helical" evidence="1">
    <location>
        <begin position="302"/>
        <end position="323"/>
    </location>
</feature>
<feature type="transmembrane region" description="Helical" evidence="1">
    <location>
        <begin position="46"/>
        <end position="69"/>
    </location>
</feature>
<dbReference type="KEGG" id="nah:F5544_38265"/>
<dbReference type="PANTHER" id="PTHR23523">
    <property type="match status" value="1"/>
</dbReference>
<dbReference type="Proteomes" id="UP000503540">
    <property type="component" value="Chromosome"/>
</dbReference>
<dbReference type="Gene3D" id="1.20.1250.20">
    <property type="entry name" value="MFS general substrate transporter like domains"/>
    <property type="match status" value="1"/>
</dbReference>
<dbReference type="GO" id="GO:0022857">
    <property type="term" value="F:transmembrane transporter activity"/>
    <property type="evidence" value="ECO:0007669"/>
    <property type="project" value="InterPro"/>
</dbReference>
<name>A0A6G9YR34_9NOCA</name>
<organism evidence="2 3">
    <name type="scientific">Nocardia arthritidis</name>
    <dbReference type="NCBI Taxonomy" id="228602"/>
    <lineage>
        <taxon>Bacteria</taxon>
        <taxon>Bacillati</taxon>
        <taxon>Actinomycetota</taxon>
        <taxon>Actinomycetes</taxon>
        <taxon>Mycobacteriales</taxon>
        <taxon>Nocardiaceae</taxon>
        <taxon>Nocardia</taxon>
    </lineage>
</organism>
<reference evidence="2 3" key="1">
    <citation type="journal article" date="2019" name="ACS Chem. Biol.">
        <title>Identification and Mobilization of a Cryptic Antibiotic Biosynthesis Gene Locus from a Human-Pathogenic Nocardia Isolate.</title>
        <authorList>
            <person name="Herisse M."/>
            <person name="Ishida K."/>
            <person name="Porter J.L."/>
            <person name="Howden B."/>
            <person name="Hertweck C."/>
            <person name="Stinear T.P."/>
            <person name="Pidot S.J."/>
        </authorList>
    </citation>
    <scope>NUCLEOTIDE SEQUENCE [LARGE SCALE GENOMIC DNA]</scope>
    <source>
        <strain evidence="2 3">AUSMDU00012717</strain>
    </source>
</reference>
<feature type="transmembrane region" description="Helical" evidence="1">
    <location>
        <begin position="81"/>
        <end position="98"/>
    </location>
</feature>
<dbReference type="Pfam" id="PF07690">
    <property type="entry name" value="MFS_1"/>
    <property type="match status" value="1"/>
</dbReference>
<feature type="transmembrane region" description="Helical" evidence="1">
    <location>
        <begin position="166"/>
        <end position="188"/>
    </location>
</feature>
<dbReference type="SUPFAM" id="SSF103473">
    <property type="entry name" value="MFS general substrate transporter"/>
    <property type="match status" value="1"/>
</dbReference>
<protein>
    <submittedName>
        <fullName evidence="2">MFS transporter</fullName>
    </submittedName>
</protein>
<dbReference type="InterPro" id="IPR052524">
    <property type="entry name" value="MFS_Cyanate_Porter"/>
</dbReference>
<evidence type="ECO:0000313" key="3">
    <source>
        <dbReference type="Proteomes" id="UP000503540"/>
    </source>
</evidence>
<keyword evidence="1" id="KW-0472">Membrane</keyword>
<evidence type="ECO:0000256" key="1">
    <source>
        <dbReference type="SAM" id="Phobius"/>
    </source>
</evidence>
<dbReference type="RefSeq" id="WP_167477716.1">
    <property type="nucleotide sequence ID" value="NZ_CP046172.1"/>
</dbReference>
<keyword evidence="3" id="KW-1185">Reference proteome</keyword>
<feature type="transmembrane region" description="Helical" evidence="1">
    <location>
        <begin position="366"/>
        <end position="384"/>
    </location>
</feature>
<gene>
    <name evidence="2" type="ORF">F5544_38265</name>
</gene>
<dbReference type="EMBL" id="CP046172">
    <property type="protein sequence ID" value="QIS15476.1"/>
    <property type="molecule type" value="Genomic_DNA"/>
</dbReference>
<proteinExistence type="predicted"/>